<feature type="transmembrane region" description="Helical" evidence="8">
    <location>
        <begin position="314"/>
        <end position="331"/>
    </location>
</feature>
<gene>
    <name evidence="10" type="ORF">CUN48_00960</name>
</gene>
<feature type="domain" description="Glycosyltransferase RgtA/B/C/D-like" evidence="9">
    <location>
        <begin position="83"/>
        <end position="254"/>
    </location>
</feature>
<feature type="transmembrane region" description="Helical" evidence="8">
    <location>
        <begin position="21"/>
        <end position="41"/>
    </location>
</feature>
<keyword evidence="6 8" id="KW-1133">Transmembrane helix</keyword>
<comment type="caution">
    <text evidence="10">The sequence shown here is derived from an EMBL/GenBank/DDBJ whole genome shotgun (WGS) entry which is preliminary data.</text>
</comment>
<dbReference type="InterPro" id="IPR038731">
    <property type="entry name" value="RgtA/B/C-like"/>
</dbReference>
<dbReference type="GO" id="GO:0005886">
    <property type="term" value="C:plasma membrane"/>
    <property type="evidence" value="ECO:0007669"/>
    <property type="project" value="UniProtKB-SubCell"/>
</dbReference>
<evidence type="ECO:0000256" key="1">
    <source>
        <dbReference type="ARBA" id="ARBA00004651"/>
    </source>
</evidence>
<keyword evidence="7 8" id="KW-0472">Membrane</keyword>
<dbReference type="PANTHER" id="PTHR33908">
    <property type="entry name" value="MANNOSYLTRANSFERASE YKCB-RELATED"/>
    <property type="match status" value="1"/>
</dbReference>
<evidence type="ECO:0000313" key="11">
    <source>
        <dbReference type="Proteomes" id="UP000230790"/>
    </source>
</evidence>
<evidence type="ECO:0000256" key="6">
    <source>
        <dbReference type="ARBA" id="ARBA00022989"/>
    </source>
</evidence>
<dbReference type="PANTHER" id="PTHR33908:SF3">
    <property type="entry name" value="UNDECAPRENYL PHOSPHATE-ALPHA-4-AMINO-4-DEOXY-L-ARABINOSE ARABINOSYL TRANSFERASE"/>
    <property type="match status" value="1"/>
</dbReference>
<keyword evidence="3" id="KW-0328">Glycosyltransferase</keyword>
<feature type="transmembrane region" description="Helical" evidence="8">
    <location>
        <begin position="237"/>
        <end position="255"/>
    </location>
</feature>
<dbReference type="AlphaFoldDB" id="A0A2M8QGN4"/>
<protein>
    <recommendedName>
        <fullName evidence="9">Glycosyltransferase RgtA/B/C/D-like domain-containing protein</fullName>
    </recommendedName>
</protein>
<comment type="subcellular location">
    <subcellularLocation>
        <location evidence="1">Cell membrane</location>
        <topology evidence="1">Multi-pass membrane protein</topology>
    </subcellularLocation>
</comment>
<feature type="transmembrane region" description="Helical" evidence="8">
    <location>
        <begin position="377"/>
        <end position="402"/>
    </location>
</feature>
<evidence type="ECO:0000256" key="8">
    <source>
        <dbReference type="SAM" id="Phobius"/>
    </source>
</evidence>
<evidence type="ECO:0000256" key="2">
    <source>
        <dbReference type="ARBA" id="ARBA00022475"/>
    </source>
</evidence>
<keyword evidence="2" id="KW-1003">Cell membrane</keyword>
<proteinExistence type="predicted"/>
<dbReference type="InterPro" id="IPR050297">
    <property type="entry name" value="LipidA_mod_glycosyltrf_83"/>
</dbReference>
<sequence>MRALSDYNRARLRLLPMRRRWLAGLLPLILIVAIGAALRFYRVGALPPGLYRDEGYYGLDALRVLKGDFSLYFAANNGREGLFMYVLAAGIAHFGRTPEALRAASACVGTLTIVAIYFAARNMFSPRIGALSAAILALTFWHLTISRVAFRAVTLPLVLCAMMAFIFAGLRTNVPRLRILYATLAGATFGLAFYTYTSAQLVLPLVALYGLSLWVSFRRKLSTHHDEATRRRRLASAIAFIAAGLVVVAPLLLWLTRHTDLYFGRAGQVSILNPDINGGDLVGALIANIGKTAGMFTFQGDRIWRHNLSLRPVFEGWLAPAFVLGLAVCGWRWRQSRQSRFGADISDSATRIAPQFVLLWLAVMLIPTILAEDAPHFLRAIGALPAACIIAAIGMEAALAWLSRRGILAGLTAFLRRSMSPPAFVATLLLAVSAIDTVNDYFNDYIHRELTRYWLEDHNVQLARLINAHATGDPRALPPTNIWLEDRLANDNPSLEFLAGGRWRTVSADGSGEWLAERNPQLPVLLFVDPNHNWSTLRTTLPAPATLRVIEGPLAQGDRDPSPRRAFIGVRADPAPAGAAQRNEATVRFEEGITLESAAIRGGAQPTNLYTVTLTWRTSTLIREDYAIFVHWLRDGRLQPLTQADSSPAQGYLPMPVWRIGDRIVDEHALSVPGGAQPGDTVRIGIYRRADNRRLAVLDAQGKPTADSVIIPAPQ</sequence>
<accession>A0A2M8QGN4</accession>
<feature type="transmembrane region" description="Helical" evidence="8">
    <location>
        <begin position="100"/>
        <end position="120"/>
    </location>
</feature>
<dbReference type="EMBL" id="PGTN01000003">
    <property type="protein sequence ID" value="PJF48959.1"/>
    <property type="molecule type" value="Genomic_DNA"/>
</dbReference>
<dbReference type="GO" id="GO:0010041">
    <property type="term" value="P:response to iron(III) ion"/>
    <property type="evidence" value="ECO:0007669"/>
    <property type="project" value="TreeGrafter"/>
</dbReference>
<reference evidence="10 11" key="1">
    <citation type="submission" date="2017-11" db="EMBL/GenBank/DDBJ databases">
        <title>Evolution of Phototrophy in the Chloroflexi Phylum Driven by Horizontal Gene Transfer.</title>
        <authorList>
            <person name="Ward L.M."/>
            <person name="Hemp J."/>
            <person name="Shih P.M."/>
            <person name="Mcglynn S.E."/>
            <person name="Fischer W."/>
        </authorList>
    </citation>
    <scope>NUCLEOTIDE SEQUENCE [LARGE SCALE GENOMIC DNA]</scope>
    <source>
        <strain evidence="10">JP3_7</strain>
    </source>
</reference>
<evidence type="ECO:0000313" key="10">
    <source>
        <dbReference type="EMBL" id="PJF48959.1"/>
    </source>
</evidence>
<dbReference type="GO" id="GO:0016763">
    <property type="term" value="F:pentosyltransferase activity"/>
    <property type="evidence" value="ECO:0007669"/>
    <property type="project" value="TreeGrafter"/>
</dbReference>
<dbReference type="GO" id="GO:0009103">
    <property type="term" value="P:lipopolysaccharide biosynthetic process"/>
    <property type="evidence" value="ECO:0007669"/>
    <property type="project" value="UniProtKB-ARBA"/>
</dbReference>
<organism evidence="10 11">
    <name type="scientific">Candidatus Thermofonsia Clade 3 bacterium</name>
    <dbReference type="NCBI Taxonomy" id="2364212"/>
    <lineage>
        <taxon>Bacteria</taxon>
        <taxon>Bacillati</taxon>
        <taxon>Chloroflexota</taxon>
        <taxon>Candidatus Thermofontia</taxon>
        <taxon>Candidatus Thermofonsia Clade 3</taxon>
    </lineage>
</organism>
<feature type="transmembrane region" description="Helical" evidence="8">
    <location>
        <begin position="177"/>
        <end position="195"/>
    </location>
</feature>
<dbReference type="Pfam" id="PF13231">
    <property type="entry name" value="PMT_2"/>
    <property type="match status" value="1"/>
</dbReference>
<feature type="transmembrane region" description="Helical" evidence="8">
    <location>
        <begin position="352"/>
        <end position="371"/>
    </location>
</feature>
<evidence type="ECO:0000256" key="5">
    <source>
        <dbReference type="ARBA" id="ARBA00022692"/>
    </source>
</evidence>
<feature type="transmembrane region" description="Helical" evidence="8">
    <location>
        <begin position="149"/>
        <end position="170"/>
    </location>
</feature>
<keyword evidence="5 8" id="KW-0812">Transmembrane</keyword>
<name>A0A2M8QGN4_9CHLR</name>
<evidence type="ECO:0000256" key="3">
    <source>
        <dbReference type="ARBA" id="ARBA00022676"/>
    </source>
</evidence>
<feature type="transmembrane region" description="Helical" evidence="8">
    <location>
        <begin position="201"/>
        <end position="217"/>
    </location>
</feature>
<evidence type="ECO:0000256" key="7">
    <source>
        <dbReference type="ARBA" id="ARBA00023136"/>
    </source>
</evidence>
<evidence type="ECO:0000259" key="9">
    <source>
        <dbReference type="Pfam" id="PF13231"/>
    </source>
</evidence>
<feature type="transmembrane region" description="Helical" evidence="8">
    <location>
        <begin position="127"/>
        <end position="143"/>
    </location>
</feature>
<evidence type="ECO:0000256" key="4">
    <source>
        <dbReference type="ARBA" id="ARBA00022679"/>
    </source>
</evidence>
<dbReference type="Proteomes" id="UP000230790">
    <property type="component" value="Unassembled WGS sequence"/>
</dbReference>
<keyword evidence="4" id="KW-0808">Transferase</keyword>